<proteinExistence type="predicted"/>
<feature type="compositionally biased region" description="Low complexity" evidence="1">
    <location>
        <begin position="40"/>
        <end position="81"/>
    </location>
</feature>
<feature type="region of interest" description="Disordered" evidence="1">
    <location>
        <begin position="24"/>
        <end position="120"/>
    </location>
</feature>
<evidence type="ECO:0000256" key="2">
    <source>
        <dbReference type="SAM" id="Phobius"/>
    </source>
</evidence>
<keyword evidence="2" id="KW-1133">Transmembrane helix</keyword>
<protein>
    <recommendedName>
        <fullName evidence="5">Mid2 domain-containing protein</fullName>
    </recommendedName>
</protein>
<feature type="transmembrane region" description="Helical" evidence="2">
    <location>
        <begin position="189"/>
        <end position="211"/>
    </location>
</feature>
<gene>
    <name evidence="3" type="ORF">BDW42DRAFT_8438</name>
</gene>
<organism evidence="3 4">
    <name type="scientific">Aspergillus taichungensis</name>
    <dbReference type="NCBI Taxonomy" id="482145"/>
    <lineage>
        <taxon>Eukaryota</taxon>
        <taxon>Fungi</taxon>
        <taxon>Dikarya</taxon>
        <taxon>Ascomycota</taxon>
        <taxon>Pezizomycotina</taxon>
        <taxon>Eurotiomycetes</taxon>
        <taxon>Eurotiomycetidae</taxon>
        <taxon>Eurotiales</taxon>
        <taxon>Aspergillaceae</taxon>
        <taxon>Aspergillus</taxon>
        <taxon>Aspergillus subgen. Circumdati</taxon>
    </lineage>
</organism>
<keyword evidence="2" id="KW-0472">Membrane</keyword>
<keyword evidence="4" id="KW-1185">Reference proteome</keyword>
<reference evidence="4" key="1">
    <citation type="submission" date="2017-12" db="EMBL/GenBank/DDBJ databases">
        <authorList>
            <consortium name="DOE Joint Genome Institute"/>
            <person name="Mondo S.J."/>
            <person name="Kjaerbolling I."/>
            <person name="Vesth T.C."/>
            <person name="Frisvad J.C."/>
            <person name="Nybo J.L."/>
            <person name="Theobald S."/>
            <person name="Kuo A."/>
            <person name="Bowyer P."/>
            <person name="Matsuda Y."/>
            <person name="Lyhne E.K."/>
            <person name="Kogle M.E."/>
            <person name="Clum A."/>
            <person name="Lipzen A."/>
            <person name="Salamov A."/>
            <person name="Ngan C.Y."/>
            <person name="Daum C."/>
            <person name="Chiniquy J."/>
            <person name="Barry K."/>
            <person name="LaButti K."/>
            <person name="Haridas S."/>
            <person name="Simmons B.A."/>
            <person name="Magnuson J.K."/>
            <person name="Mortensen U.H."/>
            <person name="Larsen T.O."/>
            <person name="Grigoriev I.V."/>
            <person name="Baker S.E."/>
            <person name="Andersen M.R."/>
            <person name="Nordberg H.P."/>
            <person name="Cantor M.N."/>
            <person name="Hua S.X."/>
        </authorList>
    </citation>
    <scope>NUCLEOTIDE SEQUENCE [LARGE SCALE GENOMIC DNA]</scope>
    <source>
        <strain evidence="4">IBT 19404</strain>
    </source>
</reference>
<dbReference type="EMBL" id="KZ559602">
    <property type="protein sequence ID" value="PLN77128.1"/>
    <property type="molecule type" value="Genomic_DNA"/>
</dbReference>
<keyword evidence="2" id="KW-0812">Transmembrane</keyword>
<dbReference type="AlphaFoldDB" id="A0A2J5HJD3"/>
<feature type="compositionally biased region" description="Polar residues" evidence="1">
    <location>
        <begin position="162"/>
        <end position="176"/>
    </location>
</feature>
<sequence>MSMSSPSIIFHQGLRCTKVPRRSAAVTSSTNLSTTSIALPDPTTSVDSSSTTVSSASTTSHATVPSDPETTEATETTEPTETPSPPPSGVDPTTTHPSQPVEGRHTATDGLTSSNDRGTQTTQASTFLAITAPPVTSAVGPPLATDSATLSASGSPPAPTSDGDSSQGLPAPSNSNSDDDAVQDSLRTLLGSVLGGVGFVLLVFLICLLLYRYRRRKTRGLWLDGSGEKRLLHPRESADSSTSLRHGYAHFVSNSSTPSLYHHFLGTLMSPGYVNSRPHIPSRHSDPFSDTGEVQSSRGSFNSLTDLLHDPFIDQLQTPIMPAARKDRSSHRTASSYLDPAQIESFQRPGIPHSTSDTSIPSSLGSTIILPGPHSAGSSLRRFSYHVGTTDAPTTTTTTTTTAAAPVTRVSTRSDPFDLEVPANVMHRRSSGVLPGLAV</sequence>
<evidence type="ECO:0000313" key="3">
    <source>
        <dbReference type="EMBL" id="PLN77128.1"/>
    </source>
</evidence>
<dbReference type="Proteomes" id="UP000235023">
    <property type="component" value="Unassembled WGS sequence"/>
</dbReference>
<dbReference type="OrthoDB" id="4497412at2759"/>
<evidence type="ECO:0008006" key="5">
    <source>
        <dbReference type="Google" id="ProtNLM"/>
    </source>
</evidence>
<name>A0A2J5HJD3_9EURO</name>
<evidence type="ECO:0000256" key="1">
    <source>
        <dbReference type="SAM" id="MobiDB-lite"/>
    </source>
</evidence>
<evidence type="ECO:0000313" key="4">
    <source>
        <dbReference type="Proteomes" id="UP000235023"/>
    </source>
</evidence>
<feature type="compositionally biased region" description="Polar residues" evidence="1">
    <location>
        <begin position="109"/>
        <end position="120"/>
    </location>
</feature>
<accession>A0A2J5HJD3</accession>
<feature type="region of interest" description="Disordered" evidence="1">
    <location>
        <begin position="138"/>
        <end position="181"/>
    </location>
</feature>
<feature type="compositionally biased region" description="Polar residues" evidence="1">
    <location>
        <begin position="25"/>
        <end position="37"/>
    </location>
</feature>